<dbReference type="InterPro" id="IPR021102">
    <property type="entry name" value="PNGase_A"/>
</dbReference>
<dbReference type="EMBL" id="AMZH03000741">
    <property type="protein sequence ID" value="RRT82213.1"/>
    <property type="molecule type" value="Genomic_DNA"/>
</dbReference>
<evidence type="ECO:0000256" key="1">
    <source>
        <dbReference type="SAM" id="MobiDB-lite"/>
    </source>
</evidence>
<reference evidence="3 4" key="1">
    <citation type="journal article" date="2014" name="Agronomy (Basel)">
        <title>A Draft Genome Sequence for Ensete ventricosum, the Drought-Tolerant Tree Against Hunger.</title>
        <authorList>
            <person name="Harrison J."/>
            <person name="Moore K.A."/>
            <person name="Paszkiewicz K."/>
            <person name="Jones T."/>
            <person name="Grant M."/>
            <person name="Ambacheew D."/>
            <person name="Muzemil S."/>
            <person name="Studholme D.J."/>
        </authorList>
    </citation>
    <scope>NUCLEOTIDE SEQUENCE [LARGE SCALE GENOMIC DNA]</scope>
</reference>
<sequence length="686" mass="76274">MDIPFLCTESPGSRDGRAGPPTVPLHQIHQSTRLLRTPQLSLQLIITAIASALPPPPKQMVRIHKSGQHIIVESSSYLMAATSPLLLRLLFLSLTFHFSISGAHPHRSRLTTSEDEQISVATTAAAGLPPFSPTTFFEVTKPIPLPQGDEPACSTLLLLQHDFGYTYGKPPVTASYRPPCARLRRGRVPSRAVLEWSAACQGRQFDRIFGVWLGGVELLRSCTAEPRATGIVWTVRKDVTRYAALFARPQTLAIYLGNLVDQTYTGVYHVNVSLHFFFDSSRRQHHPRASAAAKRVPGFASPANLVLPISRSLPLNDGLWFLVQNSTDIQSTKLAIPTNTYRAVLEVYVSFHSADEFWYTNPPDIYISENNLTGLPGNGPFREVTARLDGEIVGAIWPFTVIYTGGVNPLLWRPISGIGSFDLPSYSIEITPFLGKILDGKPHEFGFGVTDALNVWFIDANLHLWLDDKSPYTVGSLIKYEAPEYAPSLDSQFKGLDGRFKTSASRYISSTGWVRSSYGKITTRFFQKLQYENLMVFSGNGSIQVVNQTVDFDYGTYAKHPSSVLYSEHVHGSFPLYLYTGSVDQANDTYTQVANVSLGFNEKKLSGEKFGFRYSSLKNLQTGSGDMRVKGNLVQSGIASTQQVYKYESTDGCYFRNVRSSNYTILYDKSEEFCTKNSPSDVEYIF</sequence>
<evidence type="ECO:0000313" key="3">
    <source>
        <dbReference type="EMBL" id="RRT82213.1"/>
    </source>
</evidence>
<dbReference type="Pfam" id="PF25156">
    <property type="entry name" value="PNGase_A_C"/>
    <property type="match status" value="1"/>
</dbReference>
<gene>
    <name evidence="3" type="ORF">B296_00017350</name>
</gene>
<dbReference type="Pfam" id="PF12222">
    <property type="entry name" value="PNGaseA"/>
    <property type="match status" value="1"/>
</dbReference>
<evidence type="ECO:0000313" key="4">
    <source>
        <dbReference type="Proteomes" id="UP000287651"/>
    </source>
</evidence>
<protein>
    <recommendedName>
        <fullName evidence="2">Peptide N-acetyl-beta-D-glucosaminyl asparaginase amidase A N-terminal domain-containing protein</fullName>
    </recommendedName>
</protein>
<accession>A0A427B127</accession>
<dbReference type="InterPro" id="IPR056948">
    <property type="entry name" value="PNGaseA_N"/>
</dbReference>
<dbReference type="AlphaFoldDB" id="A0A427B127"/>
<feature type="domain" description="Peptide N-acetyl-beta-D-glucosaminyl asparaginase amidase A N-terminal" evidence="2">
    <location>
        <begin position="142"/>
        <end position="482"/>
    </location>
</feature>
<evidence type="ECO:0000259" key="2">
    <source>
        <dbReference type="Pfam" id="PF12222"/>
    </source>
</evidence>
<feature type="region of interest" description="Disordered" evidence="1">
    <location>
        <begin position="1"/>
        <end position="22"/>
    </location>
</feature>
<comment type="caution">
    <text evidence="3">The sequence shown here is derived from an EMBL/GenBank/DDBJ whole genome shotgun (WGS) entry which is preliminary data.</text>
</comment>
<dbReference type="Proteomes" id="UP000287651">
    <property type="component" value="Unassembled WGS sequence"/>
</dbReference>
<name>A0A427B127_ENSVE</name>
<organism evidence="3 4">
    <name type="scientific">Ensete ventricosum</name>
    <name type="common">Abyssinian banana</name>
    <name type="synonym">Musa ensete</name>
    <dbReference type="NCBI Taxonomy" id="4639"/>
    <lineage>
        <taxon>Eukaryota</taxon>
        <taxon>Viridiplantae</taxon>
        <taxon>Streptophyta</taxon>
        <taxon>Embryophyta</taxon>
        <taxon>Tracheophyta</taxon>
        <taxon>Spermatophyta</taxon>
        <taxon>Magnoliopsida</taxon>
        <taxon>Liliopsida</taxon>
        <taxon>Zingiberales</taxon>
        <taxon>Musaceae</taxon>
        <taxon>Ensete</taxon>
    </lineage>
</organism>
<dbReference type="PANTHER" id="PTHR31104">
    <property type="entry name" value="PEPTIDE-N4-(N-ACETYL-BETA-GLUCOSAMINYL)ASPARAGINE AMIDASE A PROTEIN"/>
    <property type="match status" value="1"/>
</dbReference>
<proteinExistence type="predicted"/>